<feature type="transmembrane region" description="Helical" evidence="7">
    <location>
        <begin position="213"/>
        <end position="232"/>
    </location>
</feature>
<feature type="domain" description="Major facilitator superfamily (MFS) profile" evidence="8">
    <location>
        <begin position="58"/>
        <end position="500"/>
    </location>
</feature>
<evidence type="ECO:0000256" key="5">
    <source>
        <dbReference type="ARBA" id="ARBA00023136"/>
    </source>
</evidence>
<dbReference type="InterPro" id="IPR036259">
    <property type="entry name" value="MFS_trans_sf"/>
</dbReference>
<dbReference type="PROSITE" id="PS50850">
    <property type="entry name" value="MFS"/>
    <property type="match status" value="1"/>
</dbReference>
<sequence>MTAPTSIETKSLPTEVEKKTPLQDDSSPSSDSSDDAKAAELFTSTPYTILSERAKIGTILLVATINASAFFAHTTYYPALNAISEDLNVSSGTMYLTITSYMIMQSIAPIVTGSLSDRRGRRPILFVCMMIYVIASIGLACQRNFVGLLLLRCLQSIGSSGTFTATFALVVDIIARSERGKYLAYVTMGSTIGTSTGPIIGGVLTDKLGWRSIFWFLTICSGVSLFLIVVVLRETCRAVVGNGTIPPPSWNKPLYFKKSATEPDYDTQTRFTKPPGILDCFKIFYKNQEVGLLIFCWSLMCWGQTVIEISLPVVLGKKYHLDSMNVGLCYIPWATGAITARWSVGSLGDWNFRRLGRNAGLVIQSNKQTKAQLRVLPLERIRLQIVLPAVYVACVFTIAYSWAAAIDVHIACPLVLLFFLGNAMMGTTNTLAALIGDLEAYKPGTVRGAMALFKCFPGAGVAAAINPAIASIGFGWFGTIISGFWVLASGILWFIYFHGQKWRAEIEERRKEIAK</sequence>
<evidence type="ECO:0000256" key="2">
    <source>
        <dbReference type="ARBA" id="ARBA00022448"/>
    </source>
</evidence>
<comment type="caution">
    <text evidence="9">The sequence shown here is derived from an EMBL/GenBank/DDBJ whole genome shotgun (WGS) entry which is preliminary data.</text>
</comment>
<evidence type="ECO:0000259" key="8">
    <source>
        <dbReference type="PROSITE" id="PS50850"/>
    </source>
</evidence>
<dbReference type="GO" id="GO:0022857">
    <property type="term" value="F:transmembrane transporter activity"/>
    <property type="evidence" value="ECO:0007669"/>
    <property type="project" value="InterPro"/>
</dbReference>
<keyword evidence="10" id="KW-1185">Reference proteome</keyword>
<dbReference type="InterPro" id="IPR011701">
    <property type="entry name" value="MFS"/>
</dbReference>
<protein>
    <recommendedName>
        <fullName evidence="8">Major facilitator superfamily (MFS) profile domain-containing protein</fullName>
    </recommendedName>
</protein>
<feature type="transmembrane region" description="Helical" evidence="7">
    <location>
        <begin position="59"/>
        <end position="80"/>
    </location>
</feature>
<gene>
    <name evidence="9" type="ORF">PENSTE_c001G04465</name>
</gene>
<feature type="region of interest" description="Disordered" evidence="6">
    <location>
        <begin position="1"/>
        <end position="36"/>
    </location>
</feature>
<dbReference type="EMBL" id="MLKD01000001">
    <property type="protein sequence ID" value="OQE31527.1"/>
    <property type="molecule type" value="Genomic_DNA"/>
</dbReference>
<organism evidence="9 10">
    <name type="scientific">Penicillium steckii</name>
    <dbReference type="NCBI Taxonomy" id="303698"/>
    <lineage>
        <taxon>Eukaryota</taxon>
        <taxon>Fungi</taxon>
        <taxon>Dikarya</taxon>
        <taxon>Ascomycota</taxon>
        <taxon>Pezizomycotina</taxon>
        <taxon>Eurotiomycetes</taxon>
        <taxon>Eurotiomycetidae</taxon>
        <taxon>Eurotiales</taxon>
        <taxon>Aspergillaceae</taxon>
        <taxon>Penicillium</taxon>
    </lineage>
</organism>
<feature type="compositionally biased region" description="Polar residues" evidence="6">
    <location>
        <begin position="1"/>
        <end position="12"/>
    </location>
</feature>
<accession>A0A1V6TYW0</accession>
<evidence type="ECO:0000256" key="6">
    <source>
        <dbReference type="SAM" id="MobiDB-lite"/>
    </source>
</evidence>
<keyword evidence="4 7" id="KW-1133">Transmembrane helix</keyword>
<name>A0A1V6TYW0_9EURO</name>
<keyword evidence="5 7" id="KW-0472">Membrane</keyword>
<reference evidence="10" key="1">
    <citation type="journal article" date="2017" name="Nat. Microbiol.">
        <title>Global analysis of biosynthetic gene clusters reveals vast potential of secondary metabolite production in Penicillium species.</title>
        <authorList>
            <person name="Nielsen J.C."/>
            <person name="Grijseels S."/>
            <person name="Prigent S."/>
            <person name="Ji B."/>
            <person name="Dainat J."/>
            <person name="Nielsen K.F."/>
            <person name="Frisvad J.C."/>
            <person name="Workman M."/>
            <person name="Nielsen J."/>
        </authorList>
    </citation>
    <scope>NUCLEOTIDE SEQUENCE [LARGE SCALE GENOMIC DNA]</scope>
    <source>
        <strain evidence="10">IBT 24891</strain>
    </source>
</reference>
<evidence type="ECO:0000313" key="9">
    <source>
        <dbReference type="EMBL" id="OQE31527.1"/>
    </source>
</evidence>
<proteinExistence type="predicted"/>
<dbReference type="InterPro" id="IPR020846">
    <property type="entry name" value="MFS_dom"/>
</dbReference>
<dbReference type="Gene3D" id="1.20.1250.20">
    <property type="entry name" value="MFS general substrate transporter like domains"/>
    <property type="match status" value="1"/>
</dbReference>
<dbReference type="PANTHER" id="PTHR23502">
    <property type="entry name" value="MAJOR FACILITATOR SUPERFAMILY"/>
    <property type="match status" value="1"/>
</dbReference>
<dbReference type="STRING" id="303698.A0A1V6TYW0"/>
<feature type="transmembrane region" description="Helical" evidence="7">
    <location>
        <begin position="475"/>
        <end position="496"/>
    </location>
</feature>
<keyword evidence="3 7" id="KW-0812">Transmembrane</keyword>
<evidence type="ECO:0000256" key="3">
    <source>
        <dbReference type="ARBA" id="ARBA00022692"/>
    </source>
</evidence>
<keyword evidence="2" id="KW-0813">Transport</keyword>
<evidence type="ECO:0000313" key="10">
    <source>
        <dbReference type="Proteomes" id="UP000191285"/>
    </source>
</evidence>
<dbReference type="Proteomes" id="UP000191285">
    <property type="component" value="Unassembled WGS sequence"/>
</dbReference>
<feature type="transmembrane region" description="Helical" evidence="7">
    <location>
        <begin position="383"/>
        <end position="403"/>
    </location>
</feature>
<dbReference type="SUPFAM" id="SSF103473">
    <property type="entry name" value="MFS general substrate transporter"/>
    <property type="match status" value="1"/>
</dbReference>
<dbReference type="OrthoDB" id="2441642at2759"/>
<feature type="transmembrane region" description="Helical" evidence="7">
    <location>
        <begin position="415"/>
        <end position="436"/>
    </location>
</feature>
<feature type="transmembrane region" description="Helical" evidence="7">
    <location>
        <begin position="182"/>
        <end position="201"/>
    </location>
</feature>
<feature type="transmembrane region" description="Helical" evidence="7">
    <location>
        <begin position="124"/>
        <end position="145"/>
    </location>
</feature>
<feature type="transmembrane region" description="Helical" evidence="7">
    <location>
        <begin position="448"/>
        <end position="469"/>
    </location>
</feature>
<dbReference type="GO" id="GO:0005886">
    <property type="term" value="C:plasma membrane"/>
    <property type="evidence" value="ECO:0007669"/>
    <property type="project" value="TreeGrafter"/>
</dbReference>
<evidence type="ECO:0000256" key="7">
    <source>
        <dbReference type="SAM" id="Phobius"/>
    </source>
</evidence>
<dbReference type="PANTHER" id="PTHR23502:SF51">
    <property type="entry name" value="QUINIDINE RESISTANCE PROTEIN 1-RELATED"/>
    <property type="match status" value="1"/>
</dbReference>
<comment type="subcellular location">
    <subcellularLocation>
        <location evidence="1">Membrane</location>
        <topology evidence="1">Multi-pass membrane protein</topology>
    </subcellularLocation>
</comment>
<evidence type="ECO:0000256" key="4">
    <source>
        <dbReference type="ARBA" id="ARBA00022989"/>
    </source>
</evidence>
<feature type="transmembrane region" description="Helical" evidence="7">
    <location>
        <begin position="92"/>
        <end position="112"/>
    </location>
</feature>
<dbReference type="AlphaFoldDB" id="A0A1V6TYW0"/>
<feature type="transmembrane region" description="Helical" evidence="7">
    <location>
        <begin position="157"/>
        <end position="175"/>
    </location>
</feature>
<evidence type="ECO:0000256" key="1">
    <source>
        <dbReference type="ARBA" id="ARBA00004141"/>
    </source>
</evidence>
<dbReference type="Pfam" id="PF07690">
    <property type="entry name" value="MFS_1"/>
    <property type="match status" value="1"/>
</dbReference>